<evidence type="ECO:0000313" key="3">
    <source>
        <dbReference type="Proteomes" id="UP000033616"/>
    </source>
</evidence>
<reference evidence="2 3" key="1">
    <citation type="submission" date="2015-02" db="EMBL/GenBank/DDBJ databases">
        <title>Genome Sequencing of Rickettsiales.</title>
        <authorList>
            <person name="Daugherty S.C."/>
            <person name="Su Q."/>
            <person name="Abolude K."/>
            <person name="Beier-Sexton M."/>
            <person name="Carlyon J.A."/>
            <person name="Carter R."/>
            <person name="Day N.P."/>
            <person name="Dumler S.J."/>
            <person name="Dyachenko V."/>
            <person name="Godinez A."/>
            <person name="Kurtti T.J."/>
            <person name="Lichay M."/>
            <person name="Mullins K.E."/>
            <person name="Ott S."/>
            <person name="Pappas-Brown V."/>
            <person name="Paris D.H."/>
            <person name="Patel P."/>
            <person name="Richards A.L."/>
            <person name="Sadzewicz L."/>
            <person name="Sears K."/>
            <person name="Seidman D."/>
            <person name="Sengamalay N."/>
            <person name="Stenos J."/>
            <person name="Tallon L.J."/>
            <person name="Vincent G."/>
            <person name="Fraser C.M."/>
            <person name="Munderloh U."/>
            <person name="Dunning-Hotopp J.C."/>
        </authorList>
    </citation>
    <scope>NUCLEOTIDE SEQUENCE [LARGE SCALE GENOMIC DNA]</scope>
    <source>
        <strain evidence="2 3">Fuller</strain>
    </source>
</reference>
<dbReference type="SUPFAM" id="SSF141571">
    <property type="entry name" value="Pentapeptide repeat-like"/>
    <property type="match status" value="4"/>
</dbReference>
<evidence type="ECO:0000313" key="2">
    <source>
        <dbReference type="EMBL" id="KJV56917.1"/>
    </source>
</evidence>
<dbReference type="Proteomes" id="UP000033616">
    <property type="component" value="Unassembled WGS sequence"/>
</dbReference>
<dbReference type="AlphaFoldDB" id="A0A0F3MN69"/>
<dbReference type="EMBL" id="LANP01000005">
    <property type="protein sequence ID" value="KJV56917.1"/>
    <property type="molecule type" value="Genomic_DNA"/>
</dbReference>
<keyword evidence="1" id="KW-0472">Membrane</keyword>
<dbReference type="PATRIC" id="fig|1359168.3.peg.1024"/>
<dbReference type="PANTHER" id="PTHR14136:SF17">
    <property type="entry name" value="BTB_POZ DOMAIN-CONTAINING PROTEIN KCTD9"/>
    <property type="match status" value="1"/>
</dbReference>
<dbReference type="InterPro" id="IPR001646">
    <property type="entry name" value="5peptide_repeat"/>
</dbReference>
<comment type="caution">
    <text evidence="2">The sequence shown here is derived from an EMBL/GenBank/DDBJ whole genome shotgun (WGS) entry which is preliminary data.</text>
</comment>
<dbReference type="InterPro" id="IPR051082">
    <property type="entry name" value="Pentapeptide-BTB/POZ_domain"/>
</dbReference>
<name>A0A0F3MN69_9RICK</name>
<dbReference type="Gene3D" id="2.160.20.80">
    <property type="entry name" value="E3 ubiquitin-protein ligase SopA"/>
    <property type="match status" value="3"/>
</dbReference>
<protein>
    <submittedName>
        <fullName evidence="2">Pentapeptide repeats family protein</fullName>
    </submittedName>
</protein>
<keyword evidence="1" id="KW-0812">Transmembrane</keyword>
<keyword evidence="3" id="KW-1185">Reference proteome</keyword>
<evidence type="ECO:0000256" key="1">
    <source>
        <dbReference type="SAM" id="Phobius"/>
    </source>
</evidence>
<feature type="transmembrane region" description="Helical" evidence="1">
    <location>
        <begin position="1098"/>
        <end position="1123"/>
    </location>
</feature>
<dbReference type="Pfam" id="PF00805">
    <property type="entry name" value="Pentapeptide"/>
    <property type="match status" value="5"/>
</dbReference>
<dbReference type="PANTHER" id="PTHR14136">
    <property type="entry name" value="BTB_POZ DOMAIN-CONTAINING PROTEIN KCTD9"/>
    <property type="match status" value="1"/>
</dbReference>
<dbReference type="STRING" id="1359168.OCHUTO_0269"/>
<organism evidence="2 3">
    <name type="scientific">Orientia chuto str. Dubai</name>
    <dbReference type="NCBI Taxonomy" id="1359168"/>
    <lineage>
        <taxon>Bacteria</taxon>
        <taxon>Pseudomonadati</taxon>
        <taxon>Pseudomonadota</taxon>
        <taxon>Alphaproteobacteria</taxon>
        <taxon>Rickettsiales</taxon>
        <taxon>Rickettsiaceae</taxon>
        <taxon>Rickettsieae</taxon>
        <taxon>Orientia</taxon>
    </lineage>
</organism>
<sequence length="1227" mass="136275">MNRILQIDVCLSKQLKAHSYALLQNAFEQNNNGFTVDHRLNLKSLQKNLDLYLENEDFRSKMEEQFGYSDKNRLKMVISQIPTNSAENENYELDSKYLKLQKGLRKFLYEPEDGIELLLEYQEKCSNEQTNIPFNDFLSEKLKNVKNISELAQSPSLYRKITSSYKDIESLHKDLQNSTVVANICHKPQVMADGTQQMLNDDFLFDEVPTVDFQTHILTGTEDFQPGANECRKELFNGGNFQGSTFRNIEFDFSPEDINFRNCLFDTVAFSNHSIKNLDLRGVKLQKLLFSNNGLIDNVFFDVQDHKVLKQLGVLRLEQSVIEEQVLRQNNTQYYTEDKYTQDLQDLTKRTAEKLAALKPAPATGWYGSSIFSYVQSAMNYLQSEKPSIQTLQVSIEKNLQEIEAELQKSGKQDPDYSIMVAHYNQLQNLYHANKRRQQQEVNAAKEVTITNVVNDPTYCCNQSEDQTYKVKIKVNRHDLEEFIKKGAGQSCCEFLSNKYASDIQNKKNSIKEEIGATDIKIVMVPDFSGENLSGLDFSDKNMSALNLAYCDLTFCKFSKANLDSSCLEGAKVTGASFYKANLNNANLIKVSGSGAIFDKAKGNNVRLMGAELGTVTNGVGSVPATFKGAQLFTVDSSFADMSGCNMEAAILEQADFSQANMMGVKAIQAQMPNSTFEQAVASSINLSNSNLTNSSFKEAEMINANCSKTILQDACLKQADARLATFDESNMKGVIATEANFTEAKANKISAQNANFEGAIMECMQMNSANLANANMSKVQAREASFNNANLTSVNAQQSNFVAASFMAANLNQMNIEGSNLSGSDLRDANLKDVIFSPTTILVDSNIEGAENVSEELKQHIRDQDQRLLTGLGLNSRYPRCTLVDTDGVNMRLKAQRLAYALLVSMPKEAVSSLPEAIKLLLPKYMGFSALGTRKSMRELIDSLIFAIEHGDEGLPLSAQDKKVGYIDSAYGDWLAYVGANAQAMISNTLAECTNLKTLIGDNWNKEGFRFVIGDGNQSVVSKTLTNISSKLLNKAWEGILQKKINPELPETRYAKASKIWNRKIPMVKHLLNGEYIKLLAHTCKEFWRESKAKTRLAVVGAAVGITTAAIVCAVPASLALLSYKTVKKLSSVVGSIKNKLVSSQSASSTISQIADNHQAKNTGLGAKDDIADVDLEVNHRGKIADISKQDLEIIRNSIDSISFIDETIIIPPLSSKQKNRSVKQK</sequence>
<accession>A0A0F3MN69</accession>
<dbReference type="OrthoDB" id="7160691at2"/>
<proteinExistence type="predicted"/>
<dbReference type="RefSeq" id="WP_045797039.1">
    <property type="nucleotide sequence ID" value="NZ_LANP01000005.1"/>
</dbReference>
<gene>
    <name evidence="2" type="ORF">OCHUTO_0269</name>
</gene>
<keyword evidence="1" id="KW-1133">Transmembrane helix</keyword>